<dbReference type="STRING" id="694327.DFW101_0318"/>
<sequence>MNYLLWLRTKRLGGYPYAAEDLDEQTWIDLGILEIYYQSRQPRLF</sequence>
<dbReference type="eggNOG" id="ENOG50318QV">
    <property type="taxonomic scope" value="Bacteria"/>
</dbReference>
<protein>
    <submittedName>
        <fullName evidence="1">Uncharacterized protein</fullName>
    </submittedName>
</protein>
<name>G7QD29_9BACT</name>
<dbReference type="HOGENOM" id="CLU_3199006_0_0_7"/>
<organism evidence="1 2">
    <name type="scientific">Solidesulfovibrio carbinoliphilus subsp. oakridgensis</name>
    <dbReference type="NCBI Taxonomy" id="694327"/>
    <lineage>
        <taxon>Bacteria</taxon>
        <taxon>Pseudomonadati</taxon>
        <taxon>Thermodesulfobacteriota</taxon>
        <taxon>Desulfovibrionia</taxon>
        <taxon>Desulfovibrionales</taxon>
        <taxon>Desulfovibrionaceae</taxon>
        <taxon>Solidesulfovibrio</taxon>
    </lineage>
</organism>
<evidence type="ECO:0000313" key="1">
    <source>
        <dbReference type="EMBL" id="EHJ46335.1"/>
    </source>
</evidence>
<reference evidence="2" key="1">
    <citation type="journal article" date="2015" name="Genome Announc.">
        <title>High-Quality Draft Genome Sequence of Desulfovibrio carbinoliphilus FW-101-2B, an Organic Acid-Oxidizing Sulfate-Reducing Bacterium Isolated from Uranium(VI)-Contaminated Groundwater.</title>
        <authorList>
            <person name="Ramsay B.D."/>
            <person name="Hwang C."/>
            <person name="Woo H.L."/>
            <person name="Carroll S.L."/>
            <person name="Lucas S."/>
            <person name="Han J."/>
            <person name="Lapidus A.L."/>
            <person name="Cheng J.F."/>
            <person name="Goodwin L.A."/>
            <person name="Pitluck S."/>
            <person name="Peters L."/>
            <person name="Chertkov O."/>
            <person name="Held B."/>
            <person name="Detter J.C."/>
            <person name="Han C.S."/>
            <person name="Tapia R."/>
            <person name="Land M.L."/>
            <person name="Hauser L.J."/>
            <person name="Kyrpides N.C."/>
            <person name="Ivanova N.N."/>
            <person name="Mikhailova N."/>
            <person name="Pagani I."/>
            <person name="Woyke T."/>
            <person name="Arkin A.P."/>
            <person name="Dehal P."/>
            <person name="Chivian D."/>
            <person name="Criddle C.S."/>
            <person name="Wu W."/>
            <person name="Chakraborty R."/>
            <person name="Hazen T.C."/>
            <person name="Fields M.W."/>
        </authorList>
    </citation>
    <scope>NUCLEOTIDE SEQUENCE [LARGE SCALE GENOMIC DNA]</scope>
    <source>
        <strain evidence="2">FW-101-2B</strain>
    </source>
</reference>
<dbReference type="EMBL" id="CM001368">
    <property type="protein sequence ID" value="EHJ46335.1"/>
    <property type="molecule type" value="Genomic_DNA"/>
</dbReference>
<evidence type="ECO:0000313" key="2">
    <source>
        <dbReference type="Proteomes" id="UP000004662"/>
    </source>
</evidence>
<keyword evidence="2" id="KW-1185">Reference proteome</keyword>
<dbReference type="Proteomes" id="UP000004662">
    <property type="component" value="Chromosome"/>
</dbReference>
<dbReference type="AlphaFoldDB" id="G7QD29"/>
<dbReference type="RefSeq" id="WP_009179782.1">
    <property type="nucleotide sequence ID" value="NZ_CM001368.1"/>
</dbReference>
<gene>
    <name evidence="1" type="ORF">DFW101_0318</name>
</gene>
<proteinExistence type="predicted"/>
<accession>G7QD29</accession>